<accession>A0ABU6S6D4</accession>
<keyword evidence="3" id="KW-1185">Reference proteome</keyword>
<name>A0ABU6S6D4_9FABA</name>
<feature type="compositionally biased region" description="Polar residues" evidence="1">
    <location>
        <begin position="77"/>
        <end position="86"/>
    </location>
</feature>
<feature type="compositionally biased region" description="Polar residues" evidence="1">
    <location>
        <begin position="274"/>
        <end position="286"/>
    </location>
</feature>
<sequence>MSSATTLTQSSLHSTSSMHQSSSSDEGAKSAMDMSQIFNNYYGNGIITSSTTSVSEIVEVEEEEENMIKSSSSSNNHQGCRSTMSRISEGRSSEIMEEDIVYVAVGKSETSMEALTWTLKNMATTSSTMLYLIHVFPEIKHIPNPSVVSAMTVGMGMIPKSQVSAEQVESFMAQERAKRRDLLHKFLQTCSACKVKVDTILIESDFVAKAILDLIPILQITKLVLGLNKSQLRKLRSRKGNGIADQVLEGAPESCKVRIVCEGKEVTEKITGLGSPSPSPRATSMSHNKEKKDPLKKDSVSCNCFHF</sequence>
<feature type="region of interest" description="Disordered" evidence="1">
    <location>
        <begin position="270"/>
        <end position="298"/>
    </location>
</feature>
<dbReference type="InterPro" id="IPR014729">
    <property type="entry name" value="Rossmann-like_a/b/a_fold"/>
</dbReference>
<evidence type="ECO:0008006" key="4">
    <source>
        <dbReference type="Google" id="ProtNLM"/>
    </source>
</evidence>
<dbReference type="PANTHER" id="PTHR47382">
    <property type="entry name" value="U-BOX DOMAIN-CONTAINING PROTEIN 52-LIKE"/>
    <property type="match status" value="1"/>
</dbReference>
<evidence type="ECO:0000313" key="2">
    <source>
        <dbReference type="EMBL" id="MED6131704.1"/>
    </source>
</evidence>
<proteinExistence type="predicted"/>
<dbReference type="Gene3D" id="3.40.50.620">
    <property type="entry name" value="HUPs"/>
    <property type="match status" value="1"/>
</dbReference>
<feature type="region of interest" description="Disordered" evidence="1">
    <location>
        <begin position="1"/>
        <end position="30"/>
    </location>
</feature>
<dbReference type="EMBL" id="JASCZI010060445">
    <property type="protein sequence ID" value="MED6131704.1"/>
    <property type="molecule type" value="Genomic_DNA"/>
</dbReference>
<comment type="caution">
    <text evidence="2">The sequence shown here is derived from an EMBL/GenBank/DDBJ whole genome shotgun (WGS) entry which is preliminary data.</text>
</comment>
<protein>
    <recommendedName>
        <fullName evidence="4">U-box domain-containing protein 35</fullName>
    </recommendedName>
</protein>
<evidence type="ECO:0000313" key="3">
    <source>
        <dbReference type="Proteomes" id="UP001341840"/>
    </source>
</evidence>
<dbReference type="Proteomes" id="UP001341840">
    <property type="component" value="Unassembled WGS sequence"/>
</dbReference>
<organism evidence="2 3">
    <name type="scientific">Stylosanthes scabra</name>
    <dbReference type="NCBI Taxonomy" id="79078"/>
    <lineage>
        <taxon>Eukaryota</taxon>
        <taxon>Viridiplantae</taxon>
        <taxon>Streptophyta</taxon>
        <taxon>Embryophyta</taxon>
        <taxon>Tracheophyta</taxon>
        <taxon>Spermatophyta</taxon>
        <taxon>Magnoliopsida</taxon>
        <taxon>eudicotyledons</taxon>
        <taxon>Gunneridae</taxon>
        <taxon>Pentapetalae</taxon>
        <taxon>rosids</taxon>
        <taxon>fabids</taxon>
        <taxon>Fabales</taxon>
        <taxon>Fabaceae</taxon>
        <taxon>Papilionoideae</taxon>
        <taxon>50 kb inversion clade</taxon>
        <taxon>dalbergioids sensu lato</taxon>
        <taxon>Dalbergieae</taxon>
        <taxon>Pterocarpus clade</taxon>
        <taxon>Stylosanthes</taxon>
    </lineage>
</organism>
<dbReference type="SUPFAM" id="SSF52402">
    <property type="entry name" value="Adenine nucleotide alpha hydrolases-like"/>
    <property type="match status" value="1"/>
</dbReference>
<evidence type="ECO:0000256" key="1">
    <source>
        <dbReference type="SAM" id="MobiDB-lite"/>
    </source>
</evidence>
<gene>
    <name evidence="2" type="ORF">PIB30_012141</name>
</gene>
<feature type="region of interest" description="Disordered" evidence="1">
    <location>
        <begin position="66"/>
        <end position="90"/>
    </location>
</feature>
<dbReference type="CDD" id="cd01989">
    <property type="entry name" value="USP_STK_Ubox_N"/>
    <property type="match status" value="1"/>
</dbReference>
<dbReference type="PANTHER" id="PTHR47382:SF3">
    <property type="entry name" value="ADENINE NUCLEOTIDE ALPHA HYDROLASES-LIKE SUPERFAMILY PROTEIN"/>
    <property type="match status" value="1"/>
</dbReference>
<feature type="compositionally biased region" description="Basic and acidic residues" evidence="1">
    <location>
        <begin position="287"/>
        <end position="298"/>
    </location>
</feature>
<reference evidence="2 3" key="1">
    <citation type="journal article" date="2023" name="Plants (Basel)">
        <title>Bridging the Gap: Combining Genomics and Transcriptomics Approaches to Understand Stylosanthes scabra, an Orphan Legume from the Brazilian Caatinga.</title>
        <authorList>
            <person name="Ferreira-Neto J.R.C."/>
            <person name="da Silva M.D."/>
            <person name="Binneck E."/>
            <person name="de Melo N.F."/>
            <person name="da Silva R.H."/>
            <person name="de Melo A.L.T.M."/>
            <person name="Pandolfi V."/>
            <person name="Bustamante F.O."/>
            <person name="Brasileiro-Vidal A.C."/>
            <person name="Benko-Iseppon A.M."/>
        </authorList>
    </citation>
    <scope>NUCLEOTIDE SEQUENCE [LARGE SCALE GENOMIC DNA]</scope>
    <source>
        <tissue evidence="2">Leaves</tissue>
    </source>
</reference>
<feature type="compositionally biased region" description="Low complexity" evidence="1">
    <location>
        <begin position="1"/>
        <end position="24"/>
    </location>
</feature>